<reference evidence="1 2" key="2">
    <citation type="journal article" date="2022" name="Mol. Ecol. Resour.">
        <title>The genomes of chicory, endive, great burdock and yacon provide insights into Asteraceae paleo-polyploidization history and plant inulin production.</title>
        <authorList>
            <person name="Fan W."/>
            <person name="Wang S."/>
            <person name="Wang H."/>
            <person name="Wang A."/>
            <person name="Jiang F."/>
            <person name="Liu H."/>
            <person name="Zhao H."/>
            <person name="Xu D."/>
            <person name="Zhang Y."/>
        </authorList>
    </citation>
    <scope>NUCLEOTIDE SEQUENCE [LARGE SCALE GENOMIC DNA]</scope>
    <source>
        <strain evidence="2">cv. Yunnan</strain>
        <tissue evidence="1">Leaves</tissue>
    </source>
</reference>
<dbReference type="EMBL" id="CM042022">
    <property type="protein sequence ID" value="KAI3814489.1"/>
    <property type="molecule type" value="Genomic_DNA"/>
</dbReference>
<evidence type="ECO:0000313" key="1">
    <source>
        <dbReference type="EMBL" id="KAI3814489.1"/>
    </source>
</evidence>
<gene>
    <name evidence="1" type="ORF">L1987_14129</name>
</gene>
<proteinExistence type="predicted"/>
<reference evidence="2" key="1">
    <citation type="journal article" date="2022" name="Mol. Ecol. Resour.">
        <title>The genomes of chicory, endive, great burdock and yacon provide insights into Asteraceae palaeo-polyploidization history and plant inulin production.</title>
        <authorList>
            <person name="Fan W."/>
            <person name="Wang S."/>
            <person name="Wang H."/>
            <person name="Wang A."/>
            <person name="Jiang F."/>
            <person name="Liu H."/>
            <person name="Zhao H."/>
            <person name="Xu D."/>
            <person name="Zhang Y."/>
        </authorList>
    </citation>
    <scope>NUCLEOTIDE SEQUENCE [LARGE SCALE GENOMIC DNA]</scope>
    <source>
        <strain evidence="2">cv. Yunnan</strain>
    </source>
</reference>
<keyword evidence="2" id="KW-1185">Reference proteome</keyword>
<sequence length="281" mass="31882">MIPRRRMEGISYQGMDDEEQINIVAPSVITSEKHNIFQEENEEEDVDSSETESNIEKVPINKHHKAILQKRKAIRNPPPNNYSQHNDDFNDVDYDLWVDQTLKKRTRASEQNNNLNNCKVVREGFGNDYRKEVIARGEVRKAKIGRSKKECSRILHPATYFMQQHTSFNSILHATTYFMQQHTSEPTSYVKYAVPGSILEVCGPSSILEVCGRILEVCGPGPPNTFVFVINNLSCNNIQIPFSLTPQGKTFTLAMPTPQGGTFFLACTSLQDSFSIAYTSR</sequence>
<comment type="caution">
    <text evidence="1">The sequence shown here is derived from an EMBL/GenBank/DDBJ whole genome shotgun (WGS) entry which is preliminary data.</text>
</comment>
<evidence type="ECO:0000313" key="2">
    <source>
        <dbReference type="Proteomes" id="UP001056120"/>
    </source>
</evidence>
<name>A0ACB9J2R3_9ASTR</name>
<dbReference type="Proteomes" id="UP001056120">
    <property type="component" value="Linkage Group LG05"/>
</dbReference>
<accession>A0ACB9J2R3</accession>
<protein>
    <submittedName>
        <fullName evidence="1">Uncharacterized protein</fullName>
    </submittedName>
</protein>
<organism evidence="1 2">
    <name type="scientific">Smallanthus sonchifolius</name>
    <dbReference type="NCBI Taxonomy" id="185202"/>
    <lineage>
        <taxon>Eukaryota</taxon>
        <taxon>Viridiplantae</taxon>
        <taxon>Streptophyta</taxon>
        <taxon>Embryophyta</taxon>
        <taxon>Tracheophyta</taxon>
        <taxon>Spermatophyta</taxon>
        <taxon>Magnoliopsida</taxon>
        <taxon>eudicotyledons</taxon>
        <taxon>Gunneridae</taxon>
        <taxon>Pentapetalae</taxon>
        <taxon>asterids</taxon>
        <taxon>campanulids</taxon>
        <taxon>Asterales</taxon>
        <taxon>Asteraceae</taxon>
        <taxon>Asteroideae</taxon>
        <taxon>Heliantheae alliance</taxon>
        <taxon>Millerieae</taxon>
        <taxon>Smallanthus</taxon>
    </lineage>
</organism>